<gene>
    <name evidence="6" type="ORF">MKW98_015138</name>
</gene>
<dbReference type="GO" id="GO:0000428">
    <property type="term" value="C:DNA-directed RNA polymerase complex"/>
    <property type="evidence" value="ECO:0007669"/>
    <property type="project" value="UniProtKB-KW"/>
</dbReference>
<dbReference type="InterPro" id="IPR009668">
    <property type="entry name" value="RNA_pol-assoc_fac_A49-like"/>
</dbReference>
<comment type="caution">
    <text evidence="6">The sequence shown here is derived from an EMBL/GenBank/DDBJ whole genome shotgun (WGS) entry which is preliminary data.</text>
</comment>
<dbReference type="Pfam" id="PF06870">
    <property type="entry name" value="RNA_pol_I_A49"/>
    <property type="match status" value="1"/>
</dbReference>
<keyword evidence="5" id="KW-0539">Nucleus</keyword>
<evidence type="ECO:0000313" key="7">
    <source>
        <dbReference type="Proteomes" id="UP001202328"/>
    </source>
</evidence>
<protein>
    <recommendedName>
        <fullName evidence="8">DNA-directed RNA polymerase I subunit rpa49</fullName>
    </recommendedName>
</protein>
<evidence type="ECO:0000256" key="1">
    <source>
        <dbReference type="ARBA" id="ARBA00004604"/>
    </source>
</evidence>
<comment type="similarity">
    <text evidence="2">Belongs to the eukaryotic RPA49/POLR1E RNA polymerase subunit family.</text>
</comment>
<evidence type="ECO:0000256" key="3">
    <source>
        <dbReference type="ARBA" id="ARBA00022478"/>
    </source>
</evidence>
<evidence type="ECO:0000256" key="2">
    <source>
        <dbReference type="ARBA" id="ARBA00009430"/>
    </source>
</evidence>
<organism evidence="6 7">
    <name type="scientific">Papaver atlanticum</name>
    <dbReference type="NCBI Taxonomy" id="357466"/>
    <lineage>
        <taxon>Eukaryota</taxon>
        <taxon>Viridiplantae</taxon>
        <taxon>Streptophyta</taxon>
        <taxon>Embryophyta</taxon>
        <taxon>Tracheophyta</taxon>
        <taxon>Spermatophyta</taxon>
        <taxon>Magnoliopsida</taxon>
        <taxon>Ranunculales</taxon>
        <taxon>Papaveraceae</taxon>
        <taxon>Papaveroideae</taxon>
        <taxon>Papaver</taxon>
    </lineage>
</organism>
<keyword evidence="7" id="KW-1185">Reference proteome</keyword>
<dbReference type="AlphaFoldDB" id="A0AAD4XAG1"/>
<comment type="subcellular location">
    <subcellularLocation>
        <location evidence="1">Nucleus</location>
        <location evidence="1">Nucleolus</location>
    </subcellularLocation>
</comment>
<evidence type="ECO:0008006" key="8">
    <source>
        <dbReference type="Google" id="ProtNLM"/>
    </source>
</evidence>
<dbReference type="PANTHER" id="PTHR14440">
    <property type="entry name" value="DNA-DIRECTED RNA POLYMERASE I SUBUNIT RPA49"/>
    <property type="match status" value="1"/>
</dbReference>
<evidence type="ECO:0000256" key="4">
    <source>
        <dbReference type="ARBA" id="ARBA00023163"/>
    </source>
</evidence>
<keyword evidence="3" id="KW-0240">DNA-directed RNA polymerase</keyword>
<dbReference type="Proteomes" id="UP001202328">
    <property type="component" value="Unassembled WGS sequence"/>
</dbReference>
<keyword evidence="4" id="KW-0804">Transcription</keyword>
<reference evidence="6" key="1">
    <citation type="submission" date="2022-04" db="EMBL/GenBank/DDBJ databases">
        <title>A functionally conserved STORR gene fusion in Papaver species that diverged 16.8 million years ago.</title>
        <authorList>
            <person name="Catania T."/>
        </authorList>
    </citation>
    <scope>NUCLEOTIDE SEQUENCE</scope>
    <source>
        <strain evidence="6">S-188037</strain>
    </source>
</reference>
<evidence type="ECO:0000313" key="6">
    <source>
        <dbReference type="EMBL" id="KAI3871238.1"/>
    </source>
</evidence>
<sequence>MAEQELEMEVEDYSLKMEKKKKKRKRKQPIDLKIEMVKENQEKIAPLVGYFPTGYDPHKKVQDDDNGDDVKVYRHVRRSRLELVVKPKGSKVNFVGTNYSGEAEAPISCQHALGVFDKETQTLKIVKIESNKIFRLEPKFAGKDKASGGEKVEALTAKERAERLNDLTMALGTKKAKKKVREKANLDRKEDAETLKEMGKKIKKLKVLASATASDDSEPARNIPYHDTTAETPERAYPIEKIISKGENEILQKALHYLFYTEKVSPETFPIFVRNRIQKMKEIEDKTERQTLGVILSYMTHLIKFKDKHSLDYQASAKNHRIPEMLLQSFKSKFKDADDGGKKKREMSGPKNDLLISHVLVLSLMADDFNSNPTDIAHDLRMTKLKLRPHYLNLGVKMVGGKGKGKVAQATLPVPLNFPPMEQRRRKTGRK</sequence>
<evidence type="ECO:0000256" key="5">
    <source>
        <dbReference type="ARBA" id="ARBA00023242"/>
    </source>
</evidence>
<proteinExistence type="inferred from homology"/>
<accession>A0AAD4XAG1</accession>
<name>A0AAD4XAG1_9MAGN</name>
<dbReference type="GO" id="GO:0006351">
    <property type="term" value="P:DNA-templated transcription"/>
    <property type="evidence" value="ECO:0007669"/>
    <property type="project" value="InterPro"/>
</dbReference>
<dbReference type="GO" id="GO:0003677">
    <property type="term" value="F:DNA binding"/>
    <property type="evidence" value="ECO:0007669"/>
    <property type="project" value="InterPro"/>
</dbReference>
<dbReference type="EMBL" id="JAJJMB010013076">
    <property type="protein sequence ID" value="KAI3871238.1"/>
    <property type="molecule type" value="Genomic_DNA"/>
</dbReference>
<dbReference type="GO" id="GO:0005730">
    <property type="term" value="C:nucleolus"/>
    <property type="evidence" value="ECO:0007669"/>
    <property type="project" value="UniProtKB-SubCell"/>
</dbReference>